<dbReference type="GO" id="GO:0016791">
    <property type="term" value="F:phosphatase activity"/>
    <property type="evidence" value="ECO:0007669"/>
    <property type="project" value="TreeGrafter"/>
</dbReference>
<dbReference type="Proteomes" id="UP000595512">
    <property type="component" value="Chromosome"/>
</dbReference>
<name>A0A150L6C1_9BACI</name>
<dbReference type="PANTHER" id="PTHR10000:SF55">
    <property type="entry name" value="5-AMINO-6-(5-PHOSPHO-D-RIBITYLAMINO)URACIL PHOSPHATASE YCSE"/>
    <property type="match status" value="1"/>
</dbReference>
<dbReference type="InterPro" id="IPR000150">
    <property type="entry name" value="Cof"/>
</dbReference>
<dbReference type="InterPro" id="IPR006379">
    <property type="entry name" value="HAD-SF_hydro_IIB"/>
</dbReference>
<dbReference type="SFLD" id="SFLDS00003">
    <property type="entry name" value="Haloacid_Dehalogenase"/>
    <property type="match status" value="1"/>
</dbReference>
<dbReference type="GO" id="GO:0000287">
    <property type="term" value="F:magnesium ion binding"/>
    <property type="evidence" value="ECO:0007669"/>
    <property type="project" value="TreeGrafter"/>
</dbReference>
<dbReference type="KEGG" id="hspo:JGZ69_06620"/>
<dbReference type="SFLD" id="SFLDG01140">
    <property type="entry name" value="C2.B:_Phosphomannomutase_and_P"/>
    <property type="match status" value="1"/>
</dbReference>
<dbReference type="Gene3D" id="3.30.1240.10">
    <property type="match status" value="1"/>
</dbReference>
<dbReference type="AlphaFoldDB" id="A0A150L6C1"/>
<dbReference type="SUPFAM" id="SSF56784">
    <property type="entry name" value="HAD-like"/>
    <property type="match status" value="1"/>
</dbReference>
<evidence type="ECO:0000313" key="1">
    <source>
        <dbReference type="EMBL" id="KYD07820.1"/>
    </source>
</evidence>
<dbReference type="InterPro" id="IPR023214">
    <property type="entry name" value="HAD_sf"/>
</dbReference>
<dbReference type="Pfam" id="PF08282">
    <property type="entry name" value="Hydrolase_3"/>
    <property type="match status" value="1"/>
</dbReference>
<dbReference type="PANTHER" id="PTHR10000">
    <property type="entry name" value="PHOSPHOSERINE PHOSPHATASE"/>
    <property type="match status" value="1"/>
</dbReference>
<dbReference type="OrthoDB" id="9806027at2"/>
<dbReference type="PROSITE" id="PS01229">
    <property type="entry name" value="COF_2"/>
    <property type="match status" value="1"/>
</dbReference>
<dbReference type="CDD" id="cd07516">
    <property type="entry name" value="HAD_Pase"/>
    <property type="match status" value="1"/>
</dbReference>
<dbReference type="GO" id="GO:0005829">
    <property type="term" value="C:cytosol"/>
    <property type="evidence" value="ECO:0007669"/>
    <property type="project" value="TreeGrafter"/>
</dbReference>
<dbReference type="InterPro" id="IPR036412">
    <property type="entry name" value="HAD-like_sf"/>
</dbReference>
<evidence type="ECO:0000313" key="3">
    <source>
        <dbReference type="Proteomes" id="UP000075666"/>
    </source>
</evidence>
<dbReference type="NCBIfam" id="TIGR01484">
    <property type="entry name" value="HAD-SF-IIB"/>
    <property type="match status" value="1"/>
</dbReference>
<keyword evidence="3" id="KW-1185">Reference proteome</keyword>
<dbReference type="NCBIfam" id="TIGR00099">
    <property type="entry name" value="Cof-subfamily"/>
    <property type="match status" value="1"/>
</dbReference>
<keyword evidence="2" id="KW-0378">Hydrolase</keyword>
<dbReference type="PATRIC" id="fig|46224.3.peg.2671"/>
<dbReference type="RefSeq" id="WP_066230506.1">
    <property type="nucleotide sequence ID" value="NZ_CP066701.1"/>
</dbReference>
<evidence type="ECO:0000313" key="2">
    <source>
        <dbReference type="EMBL" id="QQX26512.1"/>
    </source>
</evidence>
<accession>A0A150L6C1</accession>
<dbReference type="Proteomes" id="UP000075666">
    <property type="component" value="Unassembled WGS sequence"/>
</dbReference>
<reference evidence="2 4" key="2">
    <citation type="submission" date="2020-12" db="EMBL/GenBank/DDBJ databases">
        <title>Taxonomic evaluation of the Bacillus sporothermodurans group of bacteria based on whole genome sequences.</title>
        <authorList>
            <person name="Fiedler G."/>
            <person name="Herbstmann A.-D."/>
            <person name="Doll E."/>
            <person name="Wenning M."/>
            <person name="Brinks E."/>
            <person name="Kabisch J."/>
            <person name="Breitenwieser F."/>
            <person name="Lappann M."/>
            <person name="Boehnlein C."/>
            <person name="Franz C."/>
        </authorList>
    </citation>
    <scope>NUCLEOTIDE SEQUENCE [LARGE SCALE GENOMIC DNA]</scope>
    <source>
        <strain evidence="2 4">DSM 10599</strain>
    </source>
</reference>
<dbReference type="EMBL" id="CP066701">
    <property type="protein sequence ID" value="QQX26512.1"/>
    <property type="molecule type" value="Genomic_DNA"/>
</dbReference>
<evidence type="ECO:0000313" key="4">
    <source>
        <dbReference type="Proteomes" id="UP000595512"/>
    </source>
</evidence>
<organism evidence="1 3">
    <name type="scientific">Heyndrickxia sporothermodurans</name>
    <dbReference type="NCBI Taxonomy" id="46224"/>
    <lineage>
        <taxon>Bacteria</taxon>
        <taxon>Bacillati</taxon>
        <taxon>Bacillota</taxon>
        <taxon>Bacilli</taxon>
        <taxon>Bacillales</taxon>
        <taxon>Bacillaceae</taxon>
        <taxon>Heyndrickxia</taxon>
    </lineage>
</organism>
<protein>
    <submittedName>
        <fullName evidence="2">Cof-type HAD-IIB family hydrolase</fullName>
    </submittedName>
</protein>
<dbReference type="EMBL" id="LQYN01000039">
    <property type="protein sequence ID" value="KYD07820.1"/>
    <property type="molecule type" value="Genomic_DNA"/>
</dbReference>
<reference evidence="1 3" key="1">
    <citation type="submission" date="2016-01" db="EMBL/GenBank/DDBJ databases">
        <title>Genome Sequences of Twelve Sporeforming Bacillus Species Isolated from Foods.</title>
        <authorList>
            <person name="Berendsen E.M."/>
            <person name="Wells-Bennik M.H."/>
            <person name="Krawcyk A.O."/>
            <person name="De Jong A."/>
            <person name="Holsappel S."/>
            <person name="Eijlander R.T."/>
            <person name="Kuipers O.P."/>
        </authorList>
    </citation>
    <scope>NUCLEOTIDE SEQUENCE [LARGE SCALE GENOMIC DNA]</scope>
    <source>
        <strain evidence="1 3">B4102</strain>
    </source>
</reference>
<gene>
    <name evidence="1" type="ORF">B4102_0454</name>
    <name evidence="2" type="ORF">JGZ69_06620</name>
</gene>
<proteinExistence type="predicted"/>
<dbReference type="STRING" id="46224.B4102_0454"/>
<sequence length="290" mass="31794">MIKCIASDMDGTLLNSRQEISELNREAILFAKEQGIEFVIATGRSYDEANGVLESSGINCPIIAANGAEIRNIQGEIVGTMGIDREHAATIINLLSKLDIYLEVYTSKGKYTEDYEKSISVIVDIFHTANPEIPAEEIRSTIKDRFVKGFIQTVNDYGEILSDPDCVVYKIIVFSKDHEQLTMANASLKALKEIKITSSGHNNLEINHINAQKGIALENFVKSKGITLKETMAIGDNFNDLSMLKIVGHPVAMGNAVPEIKKVIANHTVKNDEDGVGKAIYQVLTGQPAK</sequence>
<dbReference type="Gene3D" id="3.40.50.1000">
    <property type="entry name" value="HAD superfamily/HAD-like"/>
    <property type="match status" value="1"/>
</dbReference>